<protein>
    <submittedName>
        <fullName evidence="2">Uncharacterized protein</fullName>
    </submittedName>
</protein>
<evidence type="ECO:0000313" key="3">
    <source>
        <dbReference type="Proteomes" id="UP001152024"/>
    </source>
</evidence>
<proteinExistence type="predicted"/>
<evidence type="ECO:0000313" key="2">
    <source>
        <dbReference type="EMBL" id="KAJ4138673.1"/>
    </source>
</evidence>
<feature type="compositionally biased region" description="Basic and acidic residues" evidence="1">
    <location>
        <begin position="258"/>
        <end position="270"/>
    </location>
</feature>
<sequence length="320" mass="37259">MGVRLPKPSPNLGRLAKTSQAYEVRVRYMDPTKLNPLLHAEYDIYEPVTGLMVPKMLLTDDEIIREIHLEARMLQRVHEYFQSQIKAGVKGIPNSRSLKAKELDLARRLQPVYDLDKFPDDPYPFDQDWVNKQGALTIVRKEFTAYATQMLAANPVKPMKSFIELTFGKEALKKEIDHFWLFGFKQRVYDVDSFKAYEELAKRCDETLWPFLKKNEPVEVIKPFVEYTKFEPSTPDQYTEEELAEMKRRSNETWGMDKPSDSDKTDTAAEEKDKIRQMYASCVEGCDEPFFDIERSTTKRQSNYPPTVKAQCPMGKLIDI</sequence>
<dbReference type="Proteomes" id="UP001152024">
    <property type="component" value="Unassembled WGS sequence"/>
</dbReference>
<dbReference type="EMBL" id="JAOQBH010000003">
    <property type="protein sequence ID" value="KAJ4138673.1"/>
    <property type="molecule type" value="Genomic_DNA"/>
</dbReference>
<organism evidence="2 3">
    <name type="scientific">Fusarium equiseti</name>
    <name type="common">Fusarium scirpi</name>
    <dbReference type="NCBI Taxonomy" id="61235"/>
    <lineage>
        <taxon>Eukaryota</taxon>
        <taxon>Fungi</taxon>
        <taxon>Dikarya</taxon>
        <taxon>Ascomycota</taxon>
        <taxon>Pezizomycotina</taxon>
        <taxon>Sordariomycetes</taxon>
        <taxon>Hypocreomycetidae</taxon>
        <taxon>Hypocreales</taxon>
        <taxon>Nectriaceae</taxon>
        <taxon>Fusarium</taxon>
        <taxon>Fusarium incarnatum-equiseti species complex</taxon>
    </lineage>
</organism>
<feature type="region of interest" description="Disordered" evidence="1">
    <location>
        <begin position="248"/>
        <end position="270"/>
    </location>
</feature>
<reference evidence="2" key="1">
    <citation type="submission" date="2022-09" db="EMBL/GenBank/DDBJ databases">
        <title>Fusarium specimens isolated from Avocado Roots.</title>
        <authorList>
            <person name="Stajich J."/>
            <person name="Roper C."/>
            <person name="Heimlech-Rivalta G."/>
        </authorList>
    </citation>
    <scope>NUCLEOTIDE SEQUENCE</scope>
    <source>
        <strain evidence="2">CF00095</strain>
    </source>
</reference>
<gene>
    <name evidence="2" type="ORF">NW768_002526</name>
</gene>
<keyword evidence="3" id="KW-1185">Reference proteome</keyword>
<comment type="caution">
    <text evidence="2">The sequence shown here is derived from an EMBL/GenBank/DDBJ whole genome shotgun (WGS) entry which is preliminary data.</text>
</comment>
<accession>A0ABQ8RNZ0</accession>
<name>A0ABQ8RNZ0_FUSEQ</name>
<evidence type="ECO:0000256" key="1">
    <source>
        <dbReference type="SAM" id="MobiDB-lite"/>
    </source>
</evidence>